<feature type="transmembrane region" description="Helical" evidence="1">
    <location>
        <begin position="121"/>
        <end position="154"/>
    </location>
</feature>
<gene>
    <name evidence="3" type="ORF">L3556_07945</name>
</gene>
<dbReference type="Proteomes" id="UP001154265">
    <property type="component" value="Unassembled WGS sequence"/>
</dbReference>
<dbReference type="InterPro" id="IPR018639">
    <property type="entry name" value="DUF2062"/>
</dbReference>
<organism evidence="3 4">
    <name type="scientific">Candidatus Synechococcus calcipolaris G9</name>
    <dbReference type="NCBI Taxonomy" id="1497997"/>
    <lineage>
        <taxon>Bacteria</taxon>
        <taxon>Bacillati</taxon>
        <taxon>Cyanobacteriota</taxon>
        <taxon>Cyanophyceae</taxon>
        <taxon>Synechococcales</taxon>
        <taxon>Synechococcaceae</taxon>
        <taxon>Synechococcus</taxon>
    </lineage>
</organism>
<reference evidence="3" key="2">
    <citation type="submission" date="2022-01" db="EMBL/GenBank/DDBJ databases">
        <authorList>
            <person name="Zivanovic Y."/>
            <person name="Moreira D."/>
            <person name="Lopez-Garcia P."/>
        </authorList>
    </citation>
    <scope>NUCLEOTIDE SEQUENCE</scope>
    <source>
        <strain evidence="3">G9</strain>
    </source>
</reference>
<evidence type="ECO:0000259" key="2">
    <source>
        <dbReference type="Pfam" id="PF09835"/>
    </source>
</evidence>
<feature type="transmembrane region" description="Helical" evidence="1">
    <location>
        <begin position="79"/>
        <end position="101"/>
    </location>
</feature>
<dbReference type="EMBL" id="JAKKUT010000002">
    <property type="protein sequence ID" value="MDG2990857.1"/>
    <property type="molecule type" value="Genomic_DNA"/>
</dbReference>
<evidence type="ECO:0000256" key="1">
    <source>
        <dbReference type="SAM" id="Phobius"/>
    </source>
</evidence>
<comment type="caution">
    <text evidence="3">The sequence shown here is derived from an EMBL/GenBank/DDBJ whole genome shotgun (WGS) entry which is preliminary data.</text>
</comment>
<evidence type="ECO:0000313" key="3">
    <source>
        <dbReference type="EMBL" id="MDG2990857.1"/>
    </source>
</evidence>
<feature type="transmembrane region" description="Helical" evidence="1">
    <location>
        <begin position="41"/>
        <end position="67"/>
    </location>
</feature>
<protein>
    <submittedName>
        <fullName evidence="3">DUF2062 domain-containing protein</fullName>
    </submittedName>
</protein>
<sequence>MLSGFSNHSLPWMVRFQRIWRYYYLSFLRSQSSSHELARGMAMGVFAGMLPLFGLQIIIAMALAFVVRGNKPMAALTTWVSNPLTYAPIYWFNFQVGWWIVGKPALDIHTVDSWRDALTQGGLAASILMLGSLWMAVILSALTYGIGLRLIPYLKQRLKVRRRSKQSQIRDWLKR</sequence>
<feature type="domain" description="DUF2062" evidence="2">
    <location>
        <begin position="18"/>
        <end position="157"/>
    </location>
</feature>
<dbReference type="RefSeq" id="WP_277866750.1">
    <property type="nucleotide sequence ID" value="NZ_JAKKUT010000002.1"/>
</dbReference>
<dbReference type="PANTHER" id="PTHR40547:SF1">
    <property type="entry name" value="SLL0298 PROTEIN"/>
    <property type="match status" value="1"/>
</dbReference>
<proteinExistence type="predicted"/>
<name>A0ABT6EYM5_9SYNE</name>
<keyword evidence="1" id="KW-1133">Transmembrane helix</keyword>
<keyword evidence="1" id="KW-0812">Transmembrane</keyword>
<dbReference type="Pfam" id="PF09835">
    <property type="entry name" value="DUF2062"/>
    <property type="match status" value="1"/>
</dbReference>
<evidence type="ECO:0000313" key="4">
    <source>
        <dbReference type="Proteomes" id="UP001154265"/>
    </source>
</evidence>
<dbReference type="PANTHER" id="PTHR40547">
    <property type="entry name" value="SLL0298 PROTEIN"/>
    <property type="match status" value="1"/>
</dbReference>
<keyword evidence="4" id="KW-1185">Reference proteome</keyword>
<reference evidence="3" key="1">
    <citation type="journal article" date="2022" name="Genome Biol. Evol.">
        <title>A New Gene Family Diagnostic for Intracellular Biomineralization of Amorphous Ca Carbonates by Cyanobacteria.</title>
        <authorList>
            <person name="Benzerara K."/>
            <person name="Duprat E."/>
            <person name="Bitard-Feildel T."/>
            <person name="Caumes G."/>
            <person name="Cassier-Chauvat C."/>
            <person name="Chauvat F."/>
            <person name="Dezi M."/>
            <person name="Diop S.I."/>
            <person name="Gaschignard G."/>
            <person name="Gorgen S."/>
            <person name="Gugger M."/>
            <person name="Lopez-Garcia P."/>
            <person name="Millet M."/>
            <person name="Skouri-Panet F."/>
            <person name="Moreira D."/>
            <person name="Callebaut I."/>
        </authorList>
    </citation>
    <scope>NUCLEOTIDE SEQUENCE</scope>
    <source>
        <strain evidence="3">G9</strain>
    </source>
</reference>
<keyword evidence="1" id="KW-0472">Membrane</keyword>
<accession>A0ABT6EYM5</accession>